<feature type="transmembrane region" description="Helical" evidence="1">
    <location>
        <begin position="298"/>
        <end position="321"/>
    </location>
</feature>
<proteinExistence type="predicted"/>
<protein>
    <recommendedName>
        <fullName evidence="4">Transmembrane protein</fullName>
    </recommendedName>
</protein>
<keyword evidence="1" id="KW-0472">Membrane</keyword>
<reference evidence="2" key="1">
    <citation type="submission" date="2023-01" db="EMBL/GenBank/DDBJ databases">
        <title>Colletotrichum chrysophilum M932 genome sequence.</title>
        <authorList>
            <person name="Baroncelli R."/>
        </authorList>
    </citation>
    <scope>NUCLEOTIDE SEQUENCE</scope>
    <source>
        <strain evidence="2">M932</strain>
    </source>
</reference>
<evidence type="ECO:0000256" key="1">
    <source>
        <dbReference type="SAM" id="Phobius"/>
    </source>
</evidence>
<evidence type="ECO:0008006" key="4">
    <source>
        <dbReference type="Google" id="ProtNLM"/>
    </source>
</evidence>
<keyword evidence="1" id="KW-0812">Transmembrane</keyword>
<organism evidence="2 3">
    <name type="scientific">Colletotrichum chrysophilum</name>
    <dbReference type="NCBI Taxonomy" id="1836956"/>
    <lineage>
        <taxon>Eukaryota</taxon>
        <taxon>Fungi</taxon>
        <taxon>Dikarya</taxon>
        <taxon>Ascomycota</taxon>
        <taxon>Pezizomycotina</taxon>
        <taxon>Sordariomycetes</taxon>
        <taxon>Hypocreomycetidae</taxon>
        <taxon>Glomerellales</taxon>
        <taxon>Glomerellaceae</taxon>
        <taxon>Colletotrichum</taxon>
        <taxon>Colletotrichum gloeosporioides species complex</taxon>
    </lineage>
</organism>
<dbReference type="AlphaFoldDB" id="A0AAD9A2Q5"/>
<name>A0AAD9A2Q5_9PEZI</name>
<comment type="caution">
    <text evidence="2">The sequence shown here is derived from an EMBL/GenBank/DDBJ whole genome shotgun (WGS) entry which is preliminary data.</text>
</comment>
<gene>
    <name evidence="2" type="ORF">CCHR01_17114</name>
</gene>
<keyword evidence="3" id="KW-1185">Reference proteome</keyword>
<keyword evidence="1" id="KW-1133">Transmembrane helix</keyword>
<evidence type="ECO:0000313" key="2">
    <source>
        <dbReference type="EMBL" id="KAK1840263.1"/>
    </source>
</evidence>
<sequence length="406" mass="44552">MSTTEVSNTSTSEWKTFTTEDGSLNYTNLIGLPVMAFADGTASEFTVPSVNLEVKCSSLELTDTITFTENLKEPLAGDFNGGGTLPNGTTSIPFRQTYPSSGYVSSFLYMTRASKRRFIDDLNQPLTIFYGSKTFEDQTPSGSMTAPNGGAYISLATCTMVPRALAISLKCSGTICHVAAARKVPIMLQRSDAILAIFMRGHFCGMGSSNHINEASQTDDFLIDGFVSDQSNLYRKIYEVPLAVFEERFQQVINTFWYASTSLMFSTGNFSTFSVQNYVMTTPASVTQDLGLHYVCHWMWFGIALFVVVLLQSLAIASAVLRFFTRTPDVFGYVSSLAIGNRYCEGSSLHQSSALSGLERAKALGHVRFQLADVNGGEDIGRIAFVPCEAQDEVDTTRVRLNRPYV</sequence>
<dbReference type="EMBL" id="JAQOWY010000577">
    <property type="protein sequence ID" value="KAK1840263.1"/>
    <property type="molecule type" value="Genomic_DNA"/>
</dbReference>
<accession>A0AAD9A2Q5</accession>
<dbReference type="Proteomes" id="UP001243330">
    <property type="component" value="Unassembled WGS sequence"/>
</dbReference>
<evidence type="ECO:0000313" key="3">
    <source>
        <dbReference type="Proteomes" id="UP001243330"/>
    </source>
</evidence>